<evidence type="ECO:0000256" key="1">
    <source>
        <dbReference type="ARBA" id="ARBA00004651"/>
    </source>
</evidence>
<evidence type="ECO:0000256" key="3">
    <source>
        <dbReference type="ARBA" id="ARBA00022692"/>
    </source>
</evidence>
<sequence>MGGVLIYLAIKKEYEPMLLLPIGFGIILANILFSAAVGENGFLTILYNAGVNTEFFPILIFIAVGAMVDFSPLLKQPLVIFFGAAAQLGIFLTIIFAYILGFNLKEAAAIGIIGVADGPTSIYVAKVYSLDSREEVFRYSH</sequence>
<reference evidence="9" key="1">
    <citation type="journal article" date="2015" name="Genome Announc.">
        <title>Whole-Genome Sequences of 80 Environmental and Clinical Isolates of Burkholderia pseudomallei.</title>
        <authorList>
            <person name="Johnson S.L."/>
            <person name="Baker A.L."/>
            <person name="Chain P.S."/>
            <person name="Currie B.J."/>
            <person name="Daligault H.E."/>
            <person name="Davenport K.W."/>
            <person name="Davis C.B."/>
            <person name="Inglis T.J."/>
            <person name="Kaestli M."/>
            <person name="Koren S."/>
            <person name="Mayo M."/>
            <person name="Merritt A.J."/>
            <person name="Price E.P."/>
            <person name="Sarovich D.S."/>
            <person name="Warner J."/>
            <person name="Rosovitz M.J."/>
        </authorList>
    </citation>
    <scope>NUCLEOTIDE SEQUENCE [LARGE SCALE GENOMIC DNA]</scope>
    <source>
        <strain evidence="9">DSM 2030</strain>
    </source>
</reference>
<dbReference type="eggNOG" id="COG1883">
    <property type="taxonomic scope" value="Bacteria"/>
</dbReference>
<keyword evidence="3 7" id="KW-0812">Transmembrane</keyword>
<keyword evidence="8" id="KW-0456">Lyase</keyword>
<dbReference type="GO" id="GO:0016829">
    <property type="term" value="F:lyase activity"/>
    <property type="evidence" value="ECO:0007669"/>
    <property type="project" value="UniProtKB-KW"/>
</dbReference>
<keyword evidence="4" id="KW-1278">Translocase</keyword>
<dbReference type="STRING" id="2325.TKV_c02030"/>
<dbReference type="Proteomes" id="UP000029669">
    <property type="component" value="Chromosome"/>
</dbReference>
<dbReference type="GO" id="GO:0006814">
    <property type="term" value="P:sodium ion transport"/>
    <property type="evidence" value="ECO:0007669"/>
    <property type="project" value="InterPro"/>
</dbReference>
<feature type="transmembrane region" description="Helical" evidence="7">
    <location>
        <begin position="18"/>
        <end position="38"/>
    </location>
</feature>
<dbReference type="AlphaFoldDB" id="A0A097ANM3"/>
<evidence type="ECO:0000256" key="4">
    <source>
        <dbReference type="ARBA" id="ARBA00022967"/>
    </source>
</evidence>
<keyword evidence="6 7" id="KW-0472">Membrane</keyword>
<name>A0A097ANM3_THEKI</name>
<dbReference type="Pfam" id="PF03977">
    <property type="entry name" value="OAD_beta"/>
    <property type="match status" value="1"/>
</dbReference>
<keyword evidence="9" id="KW-1185">Reference proteome</keyword>
<dbReference type="InterPro" id="IPR005661">
    <property type="entry name" value="OadB_MmdB"/>
</dbReference>
<feature type="transmembrane region" description="Helical" evidence="7">
    <location>
        <begin position="78"/>
        <end position="101"/>
    </location>
</feature>
<evidence type="ECO:0000256" key="2">
    <source>
        <dbReference type="ARBA" id="ARBA00022475"/>
    </source>
</evidence>
<evidence type="ECO:0000256" key="7">
    <source>
        <dbReference type="SAM" id="Phobius"/>
    </source>
</evidence>
<evidence type="ECO:0000313" key="8">
    <source>
        <dbReference type="EMBL" id="AIS51408.1"/>
    </source>
</evidence>
<evidence type="ECO:0000256" key="5">
    <source>
        <dbReference type="ARBA" id="ARBA00022989"/>
    </source>
</evidence>
<keyword evidence="5 7" id="KW-1133">Transmembrane helix</keyword>
<dbReference type="PANTHER" id="PTHR35806:SF1">
    <property type="entry name" value="OXALOACETATE DECARBOXYLASE BETA CHAIN 2"/>
    <property type="match status" value="1"/>
</dbReference>
<evidence type="ECO:0000256" key="6">
    <source>
        <dbReference type="ARBA" id="ARBA00023136"/>
    </source>
</evidence>
<dbReference type="HOGENOM" id="CLU_102109_0_0_9"/>
<dbReference type="EC" id="4.1.1.70" evidence="8"/>
<evidence type="ECO:0000313" key="9">
    <source>
        <dbReference type="Proteomes" id="UP000029669"/>
    </source>
</evidence>
<dbReference type="GO" id="GO:0005886">
    <property type="term" value="C:plasma membrane"/>
    <property type="evidence" value="ECO:0007669"/>
    <property type="project" value="UniProtKB-SubCell"/>
</dbReference>
<keyword evidence="2" id="KW-1003">Cell membrane</keyword>
<gene>
    <name evidence="8" type="primary">gcdB</name>
    <name evidence="8" type="ORF">TKV_c02030</name>
</gene>
<accession>A0A097ANM3</accession>
<proteinExistence type="predicted"/>
<protein>
    <submittedName>
        <fullName evidence="8">Glutaconyl-CoA decarboxylase subunit beta</fullName>
        <ecNumber evidence="8">4.1.1.70</ecNumber>
    </submittedName>
</protein>
<dbReference type="EMBL" id="CP009170">
    <property type="protein sequence ID" value="AIS51408.1"/>
    <property type="molecule type" value="Genomic_DNA"/>
</dbReference>
<organism evidence="8 9">
    <name type="scientific">Thermoanaerobacter kivui</name>
    <name type="common">Acetogenium kivui</name>
    <dbReference type="NCBI Taxonomy" id="2325"/>
    <lineage>
        <taxon>Bacteria</taxon>
        <taxon>Bacillati</taxon>
        <taxon>Bacillota</taxon>
        <taxon>Clostridia</taxon>
        <taxon>Thermoanaerobacterales</taxon>
        <taxon>Thermoanaerobacteraceae</taxon>
        <taxon>Thermoanaerobacter</taxon>
    </lineage>
</organism>
<dbReference type="PANTHER" id="PTHR35806">
    <property type="entry name" value="OXALOACETATE DECARBOXYLASE BETA CHAIN 2"/>
    <property type="match status" value="1"/>
</dbReference>
<feature type="transmembrane region" description="Helical" evidence="7">
    <location>
        <begin position="44"/>
        <end position="66"/>
    </location>
</feature>
<dbReference type="KEGG" id="tki:TKV_c02030"/>
<comment type="subcellular location">
    <subcellularLocation>
        <location evidence="1">Cell membrane</location>
        <topology evidence="1">Multi-pass membrane protein</topology>
    </subcellularLocation>
</comment>